<evidence type="ECO:0000256" key="1">
    <source>
        <dbReference type="SAM" id="MobiDB-lite"/>
    </source>
</evidence>
<feature type="region of interest" description="Disordered" evidence="1">
    <location>
        <begin position="224"/>
        <end position="252"/>
    </location>
</feature>
<protein>
    <recommendedName>
        <fullName evidence="2">T6SS Phospholipase effector Tle1-like catalytic domain-containing protein</fullName>
    </recommendedName>
</protein>
<feature type="compositionally biased region" description="Polar residues" evidence="1">
    <location>
        <begin position="228"/>
        <end position="242"/>
    </location>
</feature>
<feature type="region of interest" description="Disordered" evidence="1">
    <location>
        <begin position="404"/>
        <end position="452"/>
    </location>
</feature>
<dbReference type="KEGG" id="cput:CONPUDRAFT_104467"/>
<feature type="compositionally biased region" description="Polar residues" evidence="1">
    <location>
        <begin position="411"/>
        <end position="430"/>
    </location>
</feature>
<reference evidence="4" key="1">
    <citation type="journal article" date="2012" name="Science">
        <title>The Paleozoic origin of enzymatic lignin decomposition reconstructed from 31 fungal genomes.</title>
        <authorList>
            <person name="Floudas D."/>
            <person name="Binder M."/>
            <person name="Riley R."/>
            <person name="Barry K."/>
            <person name="Blanchette R.A."/>
            <person name="Henrissat B."/>
            <person name="Martinez A.T."/>
            <person name="Otillar R."/>
            <person name="Spatafora J.W."/>
            <person name="Yadav J.S."/>
            <person name="Aerts A."/>
            <person name="Benoit I."/>
            <person name="Boyd A."/>
            <person name="Carlson A."/>
            <person name="Copeland A."/>
            <person name="Coutinho P.M."/>
            <person name="de Vries R.P."/>
            <person name="Ferreira P."/>
            <person name="Findley K."/>
            <person name="Foster B."/>
            <person name="Gaskell J."/>
            <person name="Glotzer D."/>
            <person name="Gorecki P."/>
            <person name="Heitman J."/>
            <person name="Hesse C."/>
            <person name="Hori C."/>
            <person name="Igarashi K."/>
            <person name="Jurgens J.A."/>
            <person name="Kallen N."/>
            <person name="Kersten P."/>
            <person name="Kohler A."/>
            <person name="Kuees U."/>
            <person name="Kumar T.K.A."/>
            <person name="Kuo A."/>
            <person name="LaButti K."/>
            <person name="Larrondo L.F."/>
            <person name="Lindquist E."/>
            <person name="Ling A."/>
            <person name="Lombard V."/>
            <person name="Lucas S."/>
            <person name="Lundell T."/>
            <person name="Martin R."/>
            <person name="McLaughlin D.J."/>
            <person name="Morgenstern I."/>
            <person name="Morin E."/>
            <person name="Murat C."/>
            <person name="Nagy L.G."/>
            <person name="Nolan M."/>
            <person name="Ohm R.A."/>
            <person name="Patyshakuliyeva A."/>
            <person name="Rokas A."/>
            <person name="Ruiz-Duenas F.J."/>
            <person name="Sabat G."/>
            <person name="Salamov A."/>
            <person name="Samejima M."/>
            <person name="Schmutz J."/>
            <person name="Slot J.C."/>
            <person name="St John F."/>
            <person name="Stenlid J."/>
            <person name="Sun H."/>
            <person name="Sun S."/>
            <person name="Syed K."/>
            <person name="Tsang A."/>
            <person name="Wiebenga A."/>
            <person name="Young D."/>
            <person name="Pisabarro A."/>
            <person name="Eastwood D.C."/>
            <person name="Martin F."/>
            <person name="Cullen D."/>
            <person name="Grigoriev I.V."/>
            <person name="Hibbett D.S."/>
        </authorList>
    </citation>
    <scope>NUCLEOTIDE SEQUENCE [LARGE SCALE GENOMIC DNA]</scope>
    <source>
        <strain evidence="4">RWD-64-598 SS2</strain>
    </source>
</reference>
<organism evidence="3 4">
    <name type="scientific">Coniophora puteana (strain RWD-64-598)</name>
    <name type="common">Brown rot fungus</name>
    <dbReference type="NCBI Taxonomy" id="741705"/>
    <lineage>
        <taxon>Eukaryota</taxon>
        <taxon>Fungi</taxon>
        <taxon>Dikarya</taxon>
        <taxon>Basidiomycota</taxon>
        <taxon>Agaricomycotina</taxon>
        <taxon>Agaricomycetes</taxon>
        <taxon>Agaricomycetidae</taxon>
        <taxon>Boletales</taxon>
        <taxon>Coniophorineae</taxon>
        <taxon>Coniophoraceae</taxon>
        <taxon>Coniophora</taxon>
    </lineage>
</organism>
<dbReference type="InterPro" id="IPR018712">
    <property type="entry name" value="Tle1-like_cat"/>
</dbReference>
<accession>A0A5M3MPW0</accession>
<feature type="domain" description="T6SS Phospholipase effector Tle1-like catalytic" evidence="2">
    <location>
        <begin position="19"/>
        <end position="355"/>
    </location>
</feature>
<evidence type="ECO:0000313" key="3">
    <source>
        <dbReference type="EMBL" id="EIW81218.1"/>
    </source>
</evidence>
<dbReference type="RefSeq" id="XP_007768621.1">
    <property type="nucleotide sequence ID" value="XM_007770431.1"/>
</dbReference>
<dbReference type="GeneID" id="19198486"/>
<comment type="caution">
    <text evidence="3">The sequence shown here is derived from an EMBL/GenBank/DDBJ whole genome shotgun (WGS) entry which is preliminary data.</text>
</comment>
<dbReference type="AlphaFoldDB" id="A0A5M3MPW0"/>
<name>A0A5M3MPW0_CONPW</name>
<dbReference type="PANTHER" id="PTHR33840">
    <property type="match status" value="1"/>
</dbReference>
<dbReference type="EMBL" id="JH711578">
    <property type="protein sequence ID" value="EIW81218.1"/>
    <property type="molecule type" value="Genomic_DNA"/>
</dbReference>
<dbReference type="PANTHER" id="PTHR33840:SF2">
    <property type="entry name" value="TLE1 PHOSPHOLIPASE DOMAIN-CONTAINING PROTEIN"/>
    <property type="match status" value="1"/>
</dbReference>
<dbReference type="OMA" id="QCGIVFD"/>
<evidence type="ECO:0000313" key="4">
    <source>
        <dbReference type="Proteomes" id="UP000053558"/>
    </source>
</evidence>
<feature type="compositionally biased region" description="Basic residues" evidence="1">
    <location>
        <begin position="243"/>
        <end position="252"/>
    </location>
</feature>
<dbReference type="OrthoDB" id="3162439at2759"/>
<evidence type="ECO:0000259" key="2">
    <source>
        <dbReference type="Pfam" id="PF09994"/>
    </source>
</evidence>
<sequence length="532" mass="59948">MSVSTADAGLPAYSTGKSRNLVLCFDGTAGQYDATNTNVVNFFSLLQKDSTEQLTYYQAGVGTYLQPGVVSPLLGWLGKVLDEAFAWYLDQHVMQGYSFLMDNYRPGDKIMLFGFSRGAYTARALAGMLEKVGLLPKSNEQQVSFAYKAYKDTRKNGIDLAQGFKETFSRSVSVEFVGVWDTVQSTGVLMSRSLPFTNSNQTVKTFRHALSLDEHRAKFRPNLYNIPISDTPTPSDDCQAQSRGKKLKEKSPGRRRFAIFSRKRNLEAKHVQITEEPQQIVREETIIEREGRHVTIETIATVEDYRQPMGEMHAWTTDVLEVWFAGCHSDVGGGNVGNDVKVSLAEITLRWMVEQVVMAQTGIRFDDEALLRNRITLPKFPVVTDQEMEVKSAEKQAKLHITERGVGLKVANNTGTKPDSNGASNGTTPAPSQSSPSQNPEDEPEFRSATSPLHDSLKEKPIWWLLEIIPLPFSWQSADGKWHKKWSIHLGKGRDIPNPNPNFHYTVKERMEYKPLNYKPKAIYNYGFENWV</sequence>
<dbReference type="Proteomes" id="UP000053558">
    <property type="component" value="Unassembled WGS sequence"/>
</dbReference>
<keyword evidence="4" id="KW-1185">Reference proteome</keyword>
<proteinExistence type="predicted"/>
<dbReference type="Pfam" id="PF09994">
    <property type="entry name" value="T6SS_Tle1-like_cat"/>
    <property type="match status" value="1"/>
</dbReference>
<gene>
    <name evidence="3" type="ORF">CONPUDRAFT_104467</name>
</gene>